<organism evidence="6">
    <name type="scientific">Alsobacter sp. KACC 23698</name>
    <dbReference type="NCBI Taxonomy" id="3149229"/>
    <lineage>
        <taxon>Bacteria</taxon>
        <taxon>Pseudomonadati</taxon>
        <taxon>Pseudomonadota</taxon>
        <taxon>Alphaproteobacteria</taxon>
        <taxon>Hyphomicrobiales</taxon>
        <taxon>Alsobacteraceae</taxon>
        <taxon>Alsobacter</taxon>
    </lineage>
</organism>
<dbReference type="Gene3D" id="3.40.190.10">
    <property type="entry name" value="Periplasmic binding protein-like II"/>
    <property type="match status" value="2"/>
</dbReference>
<keyword evidence="3" id="KW-0732">Signal</keyword>
<gene>
    <name evidence="6" type="ORF">ABEG18_00120</name>
</gene>
<evidence type="ECO:0000313" key="6">
    <source>
        <dbReference type="EMBL" id="XBO39234.1"/>
    </source>
</evidence>
<dbReference type="AlphaFoldDB" id="A0AAU7JGW9"/>
<evidence type="ECO:0000259" key="5">
    <source>
        <dbReference type="SMART" id="SM00062"/>
    </source>
</evidence>
<dbReference type="GO" id="GO:0006865">
    <property type="term" value="P:amino acid transport"/>
    <property type="evidence" value="ECO:0007669"/>
    <property type="project" value="TreeGrafter"/>
</dbReference>
<dbReference type="RefSeq" id="WP_406856072.1">
    <property type="nucleotide sequence ID" value="NZ_CP157484.1"/>
</dbReference>
<keyword evidence="2" id="KW-0813">Transport</keyword>
<proteinExistence type="inferred from homology"/>
<dbReference type="InterPro" id="IPR018313">
    <property type="entry name" value="SBP_3_CS"/>
</dbReference>
<evidence type="ECO:0000256" key="2">
    <source>
        <dbReference type="ARBA" id="ARBA00022448"/>
    </source>
</evidence>
<dbReference type="PROSITE" id="PS01039">
    <property type="entry name" value="SBP_BACTERIAL_3"/>
    <property type="match status" value="1"/>
</dbReference>
<sequence length="354" mass="37780">MRQTIRALILSVRTILGVGAILGGVHILGAQALTSPADAATLDTVRQRGALACGVSQGLAGFSDRDAQQTWSGFDVDFCRGLAAAIFGDASKVNFTPLSAVERFEALRSGRIDVLARNSTWTLDREASLGLLFAAITYHDGQGFMLMRRPQTTSALELDKSSICVQKATTTQLNLADYFRANSMTYTEVAADTLADAVKSLVVGQCDAFTADQSALYAERARLAELKAADILPDVISKEPLGPAVRADDVAWFNIVKWVAFALVNAEELGIGAGNAAEALASTKPDVRRFTGVEGEFGKRLGLDNDWAVRAVSAVGNYSELFERNLGVHSKLGIPRGLNQSWAAGGILYAPPLR</sequence>
<dbReference type="InterPro" id="IPR001638">
    <property type="entry name" value="Solute-binding_3/MltF_N"/>
</dbReference>
<dbReference type="PANTHER" id="PTHR30085:SF7">
    <property type="entry name" value="AMINO-ACID ABC TRANSPORTER-BINDING PROTEIN YHDW-RELATED"/>
    <property type="match status" value="1"/>
</dbReference>
<dbReference type="CDD" id="cd13692">
    <property type="entry name" value="PBP2_BztA"/>
    <property type="match status" value="1"/>
</dbReference>
<evidence type="ECO:0000256" key="1">
    <source>
        <dbReference type="ARBA" id="ARBA00010333"/>
    </source>
</evidence>
<dbReference type="Pfam" id="PF00497">
    <property type="entry name" value="SBP_bac_3"/>
    <property type="match status" value="1"/>
</dbReference>
<protein>
    <submittedName>
        <fullName evidence="6">Amino acid ABC transporter substrate-binding protein</fullName>
    </submittedName>
</protein>
<accession>A0AAU7JGW9</accession>
<dbReference type="PANTHER" id="PTHR30085">
    <property type="entry name" value="AMINO ACID ABC TRANSPORTER PERMEASE"/>
    <property type="match status" value="1"/>
</dbReference>
<reference evidence="6" key="1">
    <citation type="submission" date="2024-05" db="EMBL/GenBank/DDBJ databases">
        <authorList>
            <person name="Kim S."/>
            <person name="Heo J."/>
            <person name="Choi H."/>
            <person name="Choi Y."/>
            <person name="Kwon S.-W."/>
            <person name="Kim Y."/>
        </authorList>
    </citation>
    <scope>NUCLEOTIDE SEQUENCE</scope>
    <source>
        <strain evidence="6">KACC 23698</strain>
    </source>
</reference>
<evidence type="ECO:0000256" key="3">
    <source>
        <dbReference type="ARBA" id="ARBA00022729"/>
    </source>
</evidence>
<comment type="similarity">
    <text evidence="1 4">Belongs to the bacterial solute-binding protein 3 family.</text>
</comment>
<name>A0AAU7JGW9_9HYPH</name>
<dbReference type="SMART" id="SM00062">
    <property type="entry name" value="PBPb"/>
    <property type="match status" value="1"/>
</dbReference>
<dbReference type="InterPro" id="IPR051455">
    <property type="entry name" value="Bact_solute-bind_prot3"/>
</dbReference>
<dbReference type="SUPFAM" id="SSF53850">
    <property type="entry name" value="Periplasmic binding protein-like II"/>
    <property type="match status" value="1"/>
</dbReference>
<feature type="domain" description="Solute-binding protein family 3/N-terminal" evidence="5">
    <location>
        <begin position="50"/>
        <end position="279"/>
    </location>
</feature>
<dbReference type="EMBL" id="CP157484">
    <property type="protein sequence ID" value="XBO39234.1"/>
    <property type="molecule type" value="Genomic_DNA"/>
</dbReference>
<evidence type="ECO:0000256" key="4">
    <source>
        <dbReference type="RuleBase" id="RU003744"/>
    </source>
</evidence>